<evidence type="ECO:0000313" key="3">
    <source>
        <dbReference type="Proteomes" id="UP001305414"/>
    </source>
</evidence>
<proteinExistence type="predicted"/>
<reference evidence="2 3" key="1">
    <citation type="submission" date="2023-10" db="EMBL/GenBank/DDBJ databases">
        <title>Draft genome sequence of Xylaria bambusicola isolate GMP-LS, the root and basal stem rot pathogen of sugarcane in Indonesia.</title>
        <authorList>
            <person name="Selvaraj P."/>
            <person name="Muralishankar V."/>
            <person name="Muruganantham S."/>
            <person name="Sp S."/>
            <person name="Haryani S."/>
            <person name="Lau K.J.X."/>
            <person name="Naqvi N.I."/>
        </authorList>
    </citation>
    <scope>NUCLEOTIDE SEQUENCE [LARGE SCALE GENOMIC DNA]</scope>
    <source>
        <strain evidence="2">GMP-LS</strain>
    </source>
</reference>
<keyword evidence="3" id="KW-1185">Reference proteome</keyword>
<feature type="transmembrane region" description="Helical" evidence="1">
    <location>
        <begin position="12"/>
        <end position="33"/>
    </location>
</feature>
<dbReference type="Proteomes" id="UP001305414">
    <property type="component" value="Unassembled WGS sequence"/>
</dbReference>
<dbReference type="SUPFAM" id="SSF51735">
    <property type="entry name" value="NAD(P)-binding Rossmann-fold domains"/>
    <property type="match status" value="1"/>
</dbReference>
<sequence>MKAIGGGSHSRSIIETIYFFCSVYSLAITIASIDSNKMKVLVAGASGSIGGECLAQCLAHPKISTVVAFVRRDLPADVSSHPKLQCVKVADFAQWPKDVLETHADAAGMIW</sequence>
<evidence type="ECO:0000256" key="1">
    <source>
        <dbReference type="SAM" id="Phobius"/>
    </source>
</evidence>
<keyword evidence="1" id="KW-1133">Transmembrane helix</keyword>
<keyword evidence="1" id="KW-0812">Transmembrane</keyword>
<dbReference type="Gene3D" id="3.40.50.720">
    <property type="entry name" value="NAD(P)-binding Rossmann-like Domain"/>
    <property type="match status" value="1"/>
</dbReference>
<evidence type="ECO:0000313" key="2">
    <source>
        <dbReference type="EMBL" id="KAK5625703.1"/>
    </source>
</evidence>
<protein>
    <recommendedName>
        <fullName evidence="4">NAD(P)-binding domain-containing protein</fullName>
    </recommendedName>
</protein>
<organism evidence="2 3">
    <name type="scientific">Xylaria bambusicola</name>
    <dbReference type="NCBI Taxonomy" id="326684"/>
    <lineage>
        <taxon>Eukaryota</taxon>
        <taxon>Fungi</taxon>
        <taxon>Dikarya</taxon>
        <taxon>Ascomycota</taxon>
        <taxon>Pezizomycotina</taxon>
        <taxon>Sordariomycetes</taxon>
        <taxon>Xylariomycetidae</taxon>
        <taxon>Xylariales</taxon>
        <taxon>Xylariaceae</taxon>
        <taxon>Xylaria</taxon>
    </lineage>
</organism>
<dbReference type="EMBL" id="JAWHQM010000002">
    <property type="protein sequence ID" value="KAK5625703.1"/>
    <property type="molecule type" value="Genomic_DNA"/>
</dbReference>
<dbReference type="AlphaFoldDB" id="A0AAN7Z3H2"/>
<dbReference type="InterPro" id="IPR036291">
    <property type="entry name" value="NAD(P)-bd_dom_sf"/>
</dbReference>
<accession>A0AAN7Z3H2</accession>
<keyword evidence="1" id="KW-0472">Membrane</keyword>
<evidence type="ECO:0008006" key="4">
    <source>
        <dbReference type="Google" id="ProtNLM"/>
    </source>
</evidence>
<name>A0AAN7Z3H2_9PEZI</name>
<comment type="caution">
    <text evidence="2">The sequence shown here is derived from an EMBL/GenBank/DDBJ whole genome shotgun (WGS) entry which is preliminary data.</text>
</comment>
<gene>
    <name evidence="2" type="ORF">RRF57_001419</name>
</gene>